<feature type="region of interest" description="Disordered" evidence="1">
    <location>
        <begin position="1"/>
        <end position="49"/>
    </location>
</feature>
<dbReference type="EMBL" id="VBPA01000236">
    <property type="protein sequence ID" value="TMQ70079.1"/>
    <property type="molecule type" value="Genomic_DNA"/>
</dbReference>
<protein>
    <submittedName>
        <fullName evidence="2">Uncharacterized protein</fullName>
    </submittedName>
</protein>
<reference evidence="2 3" key="1">
    <citation type="journal article" date="2019" name="Nat. Microbiol.">
        <title>Mediterranean grassland soil C-N compound turnover is dependent on rainfall and depth, and is mediated by genomically divergent microorganisms.</title>
        <authorList>
            <person name="Diamond S."/>
            <person name="Andeer P.F."/>
            <person name="Li Z."/>
            <person name="Crits-Christoph A."/>
            <person name="Burstein D."/>
            <person name="Anantharaman K."/>
            <person name="Lane K.R."/>
            <person name="Thomas B.C."/>
            <person name="Pan C."/>
            <person name="Northen T.R."/>
            <person name="Banfield J.F."/>
        </authorList>
    </citation>
    <scope>NUCLEOTIDE SEQUENCE [LARGE SCALE GENOMIC DNA]</scope>
    <source>
        <strain evidence="2">WS_10</strain>
    </source>
</reference>
<feature type="compositionally biased region" description="Basic residues" evidence="1">
    <location>
        <begin position="16"/>
        <end position="28"/>
    </location>
</feature>
<comment type="caution">
    <text evidence="2">The sequence shown here is derived from an EMBL/GenBank/DDBJ whole genome shotgun (WGS) entry which is preliminary data.</text>
</comment>
<dbReference type="Proteomes" id="UP000319836">
    <property type="component" value="Unassembled WGS sequence"/>
</dbReference>
<accession>A0A538U2U1</accession>
<evidence type="ECO:0000313" key="3">
    <source>
        <dbReference type="Proteomes" id="UP000319836"/>
    </source>
</evidence>
<name>A0A538U2U1_UNCEI</name>
<proteinExistence type="predicted"/>
<dbReference type="AlphaFoldDB" id="A0A538U2U1"/>
<evidence type="ECO:0000256" key="1">
    <source>
        <dbReference type="SAM" id="MobiDB-lite"/>
    </source>
</evidence>
<evidence type="ECO:0000313" key="2">
    <source>
        <dbReference type="EMBL" id="TMQ70079.1"/>
    </source>
</evidence>
<gene>
    <name evidence="2" type="ORF">E6K80_09660</name>
</gene>
<organism evidence="2 3">
    <name type="scientific">Eiseniibacteriota bacterium</name>
    <dbReference type="NCBI Taxonomy" id="2212470"/>
    <lineage>
        <taxon>Bacteria</taxon>
        <taxon>Candidatus Eiseniibacteriota</taxon>
    </lineage>
</organism>
<sequence>MGSAAKPHVASAKSPARAKNHARAKSPARARPSASAPQGHQPPRTLQDVHIEGEIPVPQVLFITARDQRRFLDLQHRRYLRTSQQIGEQTVFPSWIGVTGHPPTDVRKETPR</sequence>